<feature type="coiled-coil region" evidence="1">
    <location>
        <begin position="271"/>
        <end position="320"/>
    </location>
</feature>
<protein>
    <submittedName>
        <fullName evidence="2">Uncharacterized protein</fullName>
    </submittedName>
</protein>
<accession>A0ABQ6LKP7</accession>
<dbReference type="Proteomes" id="UP001239909">
    <property type="component" value="Unassembled WGS sequence"/>
</dbReference>
<feature type="coiled-coil region" evidence="1">
    <location>
        <begin position="1013"/>
        <end position="1040"/>
    </location>
</feature>
<reference evidence="2 3" key="1">
    <citation type="submission" date="2023-04" db="EMBL/GenBank/DDBJ databases">
        <title>Marinoamorphus aggregata gen. nov., sp. Nov., isolate from tissue of brittle star Ophioplocus japonicus.</title>
        <authorList>
            <person name="Kawano K."/>
            <person name="Sawayama S."/>
            <person name="Nakagawa S."/>
        </authorList>
    </citation>
    <scope>NUCLEOTIDE SEQUENCE [LARGE SCALE GENOMIC DNA]</scope>
    <source>
        <strain evidence="2 3">NKW23</strain>
    </source>
</reference>
<gene>
    <name evidence="2" type="ORF">LNKW23_14500</name>
</gene>
<feature type="coiled-coil region" evidence="1">
    <location>
        <begin position="1075"/>
        <end position="1118"/>
    </location>
</feature>
<feature type="coiled-coil region" evidence="1">
    <location>
        <begin position="107"/>
        <end position="167"/>
    </location>
</feature>
<comment type="caution">
    <text evidence="2">The sequence shown here is derived from an EMBL/GenBank/DDBJ whole genome shotgun (WGS) entry which is preliminary data.</text>
</comment>
<evidence type="ECO:0000313" key="3">
    <source>
        <dbReference type="Proteomes" id="UP001239909"/>
    </source>
</evidence>
<keyword evidence="1" id="KW-0175">Coiled coil</keyword>
<name>A0ABQ6LKP7_9RHOB</name>
<evidence type="ECO:0000256" key="1">
    <source>
        <dbReference type="SAM" id="Coils"/>
    </source>
</evidence>
<feature type="coiled-coil region" evidence="1">
    <location>
        <begin position="954"/>
        <end position="981"/>
    </location>
</feature>
<proteinExistence type="predicted"/>
<organism evidence="2 3">
    <name type="scientific">Paralimibaculum aggregatum</name>
    <dbReference type="NCBI Taxonomy" id="3036245"/>
    <lineage>
        <taxon>Bacteria</taxon>
        <taxon>Pseudomonadati</taxon>
        <taxon>Pseudomonadota</taxon>
        <taxon>Alphaproteobacteria</taxon>
        <taxon>Rhodobacterales</taxon>
        <taxon>Paracoccaceae</taxon>
        <taxon>Paralimibaculum</taxon>
    </lineage>
</organism>
<sequence>MPFDDLTKTQRDFIVKYFKTGKRYKKNKKAQFNEDLKYATFEVYNRINMFKLRIDKIKEDHPHLSVQVLYEKLATISSFADATLENNKRNMKENMEVPDFSRVQSMLNEFSREISDYLTRMRELEGTLKGDKLSAADEALKRCDEYHEAAYETFREARREMETAAQEDITALETEIAKFDQLEDVIRKAIMTAIGTEGEDPSVDLETFEELVYGKPDLFVERGDVFVAEVIRLMQKRIGNYTREMTSNERYKNLPVVKREAERGRQVTAEIDKLGKAVTAQQTKIDELRNEFKEASPGDKEKIRQQILAKEAHLDDLKSRLAQCERYQETGAERAKRIIETERRLDTQSTLADKIAELLEDEFPAKIEEFDNRLEDESLSIVVLDNDRDVLARNAELLRQVETSLAREIISERVFPEETKLTEISSDQAALLTKMLANARKLVEEGRLDYASVVHFEVSRLWQFFVMQRRMGLPAAPPPPPKLDEVYRRELEVQEARARNFWAQGAPEASVLIGGCGDIRESIEQIVSTHDSVNPATERDYADVKSALSDLKEALDDITIPEREKSDEAKLAVAVSAKVTNKLVEMFNCKEIEVTEEDLEAGKFFEKNWRGKRVEVSSDRVMKVPDGTDEEGNPKFKYQLIDIKSGLVGGEEVLRRDEKHVPRDMMVFLKQRAESLAMMAETSAEGCEDAMKKYAEETEKLLDEIAEKGPDCYKRIDEIVKWCDNAMTSNPISKYLTNDYGEKKTDYDNFKKEYPKKLPTEAKADAEKQLRAIVKLQKDAEALRQTYKTVHATAMRIHWELSAVFDELSGESNSLGSGMEALIDGGIDRLLVKLKTEYQDSTDPEIIRRISEVEQLIKKSKGEFKTHKIPKNHIDGTWRKELLAAFRKLDSKTQPGIEAAETELEKLKQAMAKFETSLDTAGSATGEDLLKLVESFGSRISDVSTSSIEQAEAKKKMNKMRSQLKSDIKKLKAEVRKKSEKGWIFKSTENDILIQIKNRTDAAESKRKQTVTNAEEREGYEEAITELEALEQEVAEIARMLGSTDKIKAAKMYSAVGIGDLTTVSDKLPTLNAFLEKLEEKAKGLKAAEIEARLEASLKAIDEKLEKALEEAAEESEKPGIRTAHEKQKTDLRNAVNDVDSSLQQISNMFDASNLTSVARKIDQAIKDKDSETGTKATRITLREEALAELRWVRTLTDEHPVVKLYATNPFDQGVALNYLASAFHQVEVAILGCVSPKESK</sequence>
<keyword evidence="3" id="KW-1185">Reference proteome</keyword>
<dbReference type="EMBL" id="BSYI01000009">
    <property type="protein sequence ID" value="GMG82237.1"/>
    <property type="molecule type" value="Genomic_DNA"/>
</dbReference>
<evidence type="ECO:0000313" key="2">
    <source>
        <dbReference type="EMBL" id="GMG82237.1"/>
    </source>
</evidence>
<dbReference type="RefSeq" id="WP_285670999.1">
    <property type="nucleotide sequence ID" value="NZ_BSYI01000009.1"/>
</dbReference>